<dbReference type="AlphaFoldDB" id="A0A2M9H166"/>
<accession>A0A2M9H166</accession>
<dbReference type="Proteomes" id="UP000494122">
    <property type="component" value="Unassembled WGS sequence"/>
</dbReference>
<sequence length="127" mass="14247">MAIALTYFANRLSDDELVMLLRQRENFYVENISAMDMLTQRMQALLATDGLHSVVQVAPQNAAPLSFIPNPITDTVFILSGLWALLRRIAQRFTRPRCDVLLRVTSETAMRVVFRPSARPSAASPTP</sequence>
<dbReference type="RefSeq" id="WP_059271294.1">
    <property type="nucleotide sequence ID" value="NZ_CADIKY010000008.1"/>
</dbReference>
<organism evidence="1 2">
    <name type="scientific">Achromobacter ruhlandii</name>
    <dbReference type="NCBI Taxonomy" id="72557"/>
    <lineage>
        <taxon>Bacteria</taxon>
        <taxon>Pseudomonadati</taxon>
        <taxon>Pseudomonadota</taxon>
        <taxon>Betaproteobacteria</taxon>
        <taxon>Burkholderiales</taxon>
        <taxon>Alcaligenaceae</taxon>
        <taxon>Achromobacter</taxon>
    </lineage>
</organism>
<protein>
    <submittedName>
        <fullName evidence="1">Uncharacterized protein</fullName>
    </submittedName>
</protein>
<evidence type="ECO:0000313" key="1">
    <source>
        <dbReference type="EMBL" id="CAB3836339.1"/>
    </source>
</evidence>
<reference evidence="1 2" key="1">
    <citation type="submission" date="2020-04" db="EMBL/GenBank/DDBJ databases">
        <authorList>
            <person name="De Canck E."/>
        </authorList>
    </citation>
    <scope>NUCLEOTIDE SEQUENCE [LARGE SCALE GENOMIC DNA]</scope>
    <source>
        <strain evidence="1 2">LMG 3328</strain>
    </source>
</reference>
<name>A0A2M9H166_9BURK</name>
<proteinExistence type="predicted"/>
<evidence type="ECO:0000313" key="2">
    <source>
        <dbReference type="Proteomes" id="UP000494122"/>
    </source>
</evidence>
<gene>
    <name evidence="1" type="ORF">LMG3328_01031</name>
</gene>
<dbReference type="EMBL" id="CADILE010000002">
    <property type="protein sequence ID" value="CAB3836339.1"/>
    <property type="molecule type" value="Genomic_DNA"/>
</dbReference>